<protein>
    <recommendedName>
        <fullName evidence="2">SAWADEE domain-containing protein</fullName>
    </recommendedName>
</protein>
<feature type="region of interest" description="Disordered" evidence="1">
    <location>
        <begin position="363"/>
        <end position="387"/>
    </location>
</feature>
<feature type="compositionally biased region" description="Basic and acidic residues" evidence="1">
    <location>
        <begin position="585"/>
        <end position="597"/>
    </location>
</feature>
<evidence type="ECO:0000313" key="3">
    <source>
        <dbReference type="EMBL" id="KAL3839548.1"/>
    </source>
</evidence>
<feature type="domain" description="SAWADEE" evidence="2">
    <location>
        <begin position="12"/>
        <end position="135"/>
    </location>
</feature>
<accession>A0ABD3TTH5</accession>
<gene>
    <name evidence="3" type="ORF">ACJIZ3_024139</name>
</gene>
<sequence length="646" mass="71098">MADGGCNGNDVVELESMRKDSFSWHPCQVSLSSTGLGLIVQYEDTDLEETIVDKEGVPGRIRVRSTPLQGDDCSSIQPGDMVLATRKSHVKGVFYDARVEEATRVRHSKRIHCRCSFTIKWLHQDLEGDTFTVLASAIMKLDTKSINLHPTISAFFAMLESSSAIDTLPLSTDVDGMDWEMDINVLLGRQIEEISNSTDVFGKKNSQKFVFGLKVDLNEQTPDREIDSSLGNPCVIIPLLSNLEGSTGSENKQPMETSMANSPLNPLAARAALASLRSQSAQLSSQSNVEKGDITSERSATKLQSGSKCIFSTVGHSSVTDDFSLKMQAALSVKCATYEGIVKTLFPSQSSSPIAEVSIAPSRSPVKGMGKKNQNSEKTIHPSGTRVTRAQAQKNIEMHESTQITETKEIQLRTSSKTRRATRSTVDAADKIELKEANDTIEENVPTKLSKLNSSAKNITALQNCLSDNNKPILSPFQSETSTPSAEIEENLLETDGVIIKVDSEKGTFADGREKHFNSKRLTRSAARQEAEKCFSQPKRKMSKSKFNDTNELNFSEAPVTPEKNRLEVDKSVSLPTETKISTHFTEERKKNREKSPQVKTTSKSSESVVSSNYGIKRRSASSNKEETRSSPRLKLVPRTRSQCKA</sequence>
<proteinExistence type="predicted"/>
<feature type="compositionally biased region" description="Basic residues" evidence="1">
    <location>
        <begin position="636"/>
        <end position="646"/>
    </location>
</feature>
<feature type="compositionally biased region" description="Polar residues" evidence="1">
    <location>
        <begin position="574"/>
        <end position="584"/>
    </location>
</feature>
<dbReference type="EMBL" id="JBJXBP010000003">
    <property type="protein sequence ID" value="KAL3839548.1"/>
    <property type="molecule type" value="Genomic_DNA"/>
</dbReference>
<feature type="compositionally biased region" description="Low complexity" evidence="1">
    <location>
        <begin position="599"/>
        <end position="612"/>
    </location>
</feature>
<dbReference type="PANTHER" id="PTHR33827">
    <property type="entry name" value="PROTEIN SAWADEE HOMEODOMAIN HOMOLOG 2"/>
    <property type="match status" value="1"/>
</dbReference>
<dbReference type="Pfam" id="PF16719">
    <property type="entry name" value="SAWADEE"/>
    <property type="match status" value="1"/>
</dbReference>
<evidence type="ECO:0000256" key="1">
    <source>
        <dbReference type="SAM" id="MobiDB-lite"/>
    </source>
</evidence>
<dbReference type="InterPro" id="IPR032001">
    <property type="entry name" value="SAWADEE_dom"/>
</dbReference>
<comment type="caution">
    <text evidence="3">The sequence shown here is derived from an EMBL/GenBank/DDBJ whole genome shotgun (WGS) entry which is preliminary data.</text>
</comment>
<organism evidence="3 4">
    <name type="scientific">Penstemon smallii</name>
    <dbReference type="NCBI Taxonomy" id="265156"/>
    <lineage>
        <taxon>Eukaryota</taxon>
        <taxon>Viridiplantae</taxon>
        <taxon>Streptophyta</taxon>
        <taxon>Embryophyta</taxon>
        <taxon>Tracheophyta</taxon>
        <taxon>Spermatophyta</taxon>
        <taxon>Magnoliopsida</taxon>
        <taxon>eudicotyledons</taxon>
        <taxon>Gunneridae</taxon>
        <taxon>Pentapetalae</taxon>
        <taxon>asterids</taxon>
        <taxon>lamiids</taxon>
        <taxon>Lamiales</taxon>
        <taxon>Plantaginaceae</taxon>
        <taxon>Cheloneae</taxon>
        <taxon>Penstemon</taxon>
    </lineage>
</organism>
<name>A0ABD3TTH5_9LAMI</name>
<evidence type="ECO:0000313" key="4">
    <source>
        <dbReference type="Proteomes" id="UP001634393"/>
    </source>
</evidence>
<keyword evidence="4" id="KW-1185">Reference proteome</keyword>
<feature type="region of interest" description="Disordered" evidence="1">
    <location>
        <begin position="520"/>
        <end position="646"/>
    </location>
</feature>
<evidence type="ECO:0000259" key="2">
    <source>
        <dbReference type="Pfam" id="PF16719"/>
    </source>
</evidence>
<dbReference type="Proteomes" id="UP001634393">
    <property type="component" value="Unassembled WGS sequence"/>
</dbReference>
<dbReference type="InterPro" id="IPR039276">
    <property type="entry name" value="SHH1/2"/>
</dbReference>
<dbReference type="Gene3D" id="2.30.30.140">
    <property type="match status" value="1"/>
</dbReference>
<dbReference type="PANTHER" id="PTHR33827:SF9">
    <property type="entry name" value="SAWADEE DOMAIN-CONTAINING PROTEIN"/>
    <property type="match status" value="1"/>
</dbReference>
<dbReference type="AlphaFoldDB" id="A0ABD3TTH5"/>
<reference evidence="3 4" key="1">
    <citation type="submission" date="2024-12" db="EMBL/GenBank/DDBJ databases">
        <title>The unique morphological basis and parallel evolutionary history of personate flowers in Penstemon.</title>
        <authorList>
            <person name="Depatie T.H."/>
            <person name="Wessinger C.A."/>
        </authorList>
    </citation>
    <scope>NUCLEOTIDE SEQUENCE [LARGE SCALE GENOMIC DNA]</scope>
    <source>
        <strain evidence="3">WTNN_2</strain>
        <tissue evidence="3">Leaf</tissue>
    </source>
</reference>